<dbReference type="Pfam" id="PF13202">
    <property type="entry name" value="EF-hand_5"/>
    <property type="match status" value="1"/>
</dbReference>
<evidence type="ECO:0000256" key="2">
    <source>
        <dbReference type="ARBA" id="ARBA00022737"/>
    </source>
</evidence>
<accession>A0A290Z9Y7</accession>
<keyword evidence="5" id="KW-1185">Reference proteome</keyword>
<evidence type="ECO:0000313" key="5">
    <source>
        <dbReference type="Proteomes" id="UP000218505"/>
    </source>
</evidence>
<dbReference type="PROSITE" id="PS50222">
    <property type="entry name" value="EF_HAND_2"/>
    <property type="match status" value="2"/>
</dbReference>
<dbReference type="InterPro" id="IPR028846">
    <property type="entry name" value="Recoverin"/>
</dbReference>
<dbReference type="SMART" id="SM00054">
    <property type="entry name" value="EFh"/>
    <property type="match status" value="3"/>
</dbReference>
<dbReference type="SUPFAM" id="SSF47473">
    <property type="entry name" value="EF-hand"/>
    <property type="match status" value="1"/>
</dbReference>
<organism evidence="4 5">
    <name type="scientific">Actinosynnema pretiosum</name>
    <dbReference type="NCBI Taxonomy" id="42197"/>
    <lineage>
        <taxon>Bacteria</taxon>
        <taxon>Bacillati</taxon>
        <taxon>Actinomycetota</taxon>
        <taxon>Actinomycetes</taxon>
        <taxon>Pseudonocardiales</taxon>
        <taxon>Pseudonocardiaceae</taxon>
        <taxon>Actinosynnema</taxon>
    </lineage>
</organism>
<keyword evidence="1" id="KW-0479">Metal-binding</keyword>
<dbReference type="AlphaFoldDB" id="A0A290Z9Y7"/>
<dbReference type="InterPro" id="IPR018247">
    <property type="entry name" value="EF_Hand_1_Ca_BS"/>
</dbReference>
<protein>
    <recommendedName>
        <fullName evidence="3">EF-hand domain-containing protein</fullName>
    </recommendedName>
</protein>
<name>A0A290Z9Y7_9PSEU</name>
<evidence type="ECO:0000256" key="1">
    <source>
        <dbReference type="ARBA" id="ARBA00022723"/>
    </source>
</evidence>
<dbReference type="EMBL" id="CP023445">
    <property type="protein sequence ID" value="ATE55795.1"/>
    <property type="molecule type" value="Genomic_DNA"/>
</dbReference>
<dbReference type="Proteomes" id="UP000218505">
    <property type="component" value="Chromosome"/>
</dbReference>
<dbReference type="KEGG" id="apre:CNX65_23025"/>
<evidence type="ECO:0000313" key="4">
    <source>
        <dbReference type="EMBL" id="ATE55795.1"/>
    </source>
</evidence>
<dbReference type="InterPro" id="IPR002048">
    <property type="entry name" value="EF_hand_dom"/>
</dbReference>
<sequence>MRCCSPAPVDALLRTSGGLAVQRDQRSEGKPVASIDLLEQKLGSDFDALDANGDGFLSPEDLTQRVEATRIALGDMADPSKYGALHAATMQWWDQMSGISGAVPGQRVSRTEYISAHIEADQTTMNAALIPFVDALFDYVDIDGSQQLTREEFIAFASAWNIQDPEAAFDALDVDGSGSLTKQEFQKFMQDFYTSTDPNARGNNLNGPM</sequence>
<keyword evidence="2" id="KW-0677">Repeat</keyword>
<dbReference type="GO" id="GO:0005509">
    <property type="term" value="F:calcium ion binding"/>
    <property type="evidence" value="ECO:0007669"/>
    <property type="project" value="InterPro"/>
</dbReference>
<dbReference type="InterPro" id="IPR011992">
    <property type="entry name" value="EF-hand-dom_pair"/>
</dbReference>
<reference evidence="4" key="1">
    <citation type="submission" date="2017-09" db="EMBL/GenBank/DDBJ databases">
        <title>Complete Genome Sequence of ansamitocin-producing Bacterium Actinosynnema pretiosum X47.</title>
        <authorList>
            <person name="Cao G."/>
            <person name="Zong G."/>
            <person name="Zhong C."/>
            <person name="Fu J."/>
        </authorList>
    </citation>
    <scope>NUCLEOTIDE SEQUENCE [LARGE SCALE GENOMIC DNA]</scope>
    <source>
        <strain evidence="4">X47</strain>
    </source>
</reference>
<dbReference type="CDD" id="cd00051">
    <property type="entry name" value="EFh"/>
    <property type="match status" value="1"/>
</dbReference>
<dbReference type="PANTHER" id="PTHR23055">
    <property type="entry name" value="CALCIUM BINDING PROTEINS"/>
    <property type="match status" value="1"/>
</dbReference>
<dbReference type="PROSITE" id="PS00018">
    <property type="entry name" value="EF_HAND_1"/>
    <property type="match status" value="2"/>
</dbReference>
<dbReference type="Gene3D" id="1.10.238.10">
    <property type="entry name" value="EF-hand"/>
    <property type="match status" value="1"/>
</dbReference>
<feature type="domain" description="EF-hand" evidence="3">
    <location>
        <begin position="37"/>
        <end position="72"/>
    </location>
</feature>
<dbReference type="Pfam" id="PF13499">
    <property type="entry name" value="EF-hand_7"/>
    <property type="match status" value="1"/>
</dbReference>
<gene>
    <name evidence="4" type="ORF">CNX65_23025</name>
</gene>
<proteinExistence type="predicted"/>
<feature type="domain" description="EF-hand" evidence="3">
    <location>
        <begin position="160"/>
        <end position="195"/>
    </location>
</feature>
<evidence type="ECO:0000259" key="3">
    <source>
        <dbReference type="PROSITE" id="PS50222"/>
    </source>
</evidence>